<dbReference type="PROSITE" id="PS00018">
    <property type="entry name" value="EF_HAND_1"/>
    <property type="match status" value="3"/>
</dbReference>
<keyword evidence="2" id="KW-0677">Repeat</keyword>
<dbReference type="GO" id="GO:0005509">
    <property type="term" value="F:calcium ion binding"/>
    <property type="evidence" value="ECO:0007669"/>
    <property type="project" value="InterPro"/>
</dbReference>
<dbReference type="GO" id="GO:0016460">
    <property type="term" value="C:myosin II complex"/>
    <property type="evidence" value="ECO:0007669"/>
    <property type="project" value="TreeGrafter"/>
</dbReference>
<evidence type="ECO:0000259" key="7">
    <source>
        <dbReference type="PROSITE" id="PS50222"/>
    </source>
</evidence>
<dbReference type="InterPro" id="IPR011992">
    <property type="entry name" value="EF-hand-dom_pair"/>
</dbReference>
<dbReference type="SMART" id="SM00054">
    <property type="entry name" value="EFh"/>
    <property type="match status" value="4"/>
</dbReference>
<feature type="domain" description="EF-hand" evidence="7">
    <location>
        <begin position="66"/>
        <end position="101"/>
    </location>
</feature>
<accession>A0A8H7S1I4</accession>
<comment type="caution">
    <text evidence="8">The sequence shown here is derived from an EMBL/GenBank/DDBJ whole genome shotgun (WGS) entry which is preliminary data.</text>
</comment>
<feature type="domain" description="EF-hand" evidence="7">
    <location>
        <begin position="176"/>
        <end position="211"/>
    </location>
</feature>
<dbReference type="InterPro" id="IPR018247">
    <property type="entry name" value="EF_Hand_1_Ca_BS"/>
</dbReference>
<evidence type="ECO:0000256" key="4">
    <source>
        <dbReference type="ARBA" id="ARBA00023179"/>
    </source>
</evidence>
<gene>
    <name evidence="8" type="ORF">INT45_003563</name>
</gene>
<name>A0A8H7S1I4_9FUNG</name>
<protein>
    <recommendedName>
        <fullName evidence="7">EF-hand domain-containing protein</fullName>
    </recommendedName>
</protein>
<evidence type="ECO:0000256" key="1">
    <source>
        <dbReference type="ARBA" id="ARBA00022723"/>
    </source>
</evidence>
<keyword evidence="9" id="KW-1185">Reference proteome</keyword>
<evidence type="ECO:0000313" key="8">
    <source>
        <dbReference type="EMBL" id="KAG2221849.1"/>
    </source>
</evidence>
<dbReference type="InterPro" id="IPR050230">
    <property type="entry name" value="CALM/Myosin/TropC-like"/>
</dbReference>
<dbReference type="CDD" id="cd00051">
    <property type="entry name" value="EFh"/>
    <property type="match status" value="2"/>
</dbReference>
<feature type="region of interest" description="Disordered" evidence="6">
    <location>
        <begin position="149"/>
        <end position="168"/>
    </location>
</feature>
<dbReference type="PANTHER" id="PTHR23048">
    <property type="entry name" value="MYOSIN LIGHT CHAIN 1, 3"/>
    <property type="match status" value="1"/>
</dbReference>
<evidence type="ECO:0000256" key="6">
    <source>
        <dbReference type="SAM" id="MobiDB-lite"/>
    </source>
</evidence>
<evidence type="ECO:0000256" key="5">
    <source>
        <dbReference type="ARBA" id="ARBA00038202"/>
    </source>
</evidence>
<dbReference type="PANTHER" id="PTHR23048:SF46">
    <property type="entry name" value="TROPONIN C-LIKE ISOFORM X1"/>
    <property type="match status" value="1"/>
</dbReference>
<evidence type="ECO:0000256" key="2">
    <source>
        <dbReference type="ARBA" id="ARBA00022737"/>
    </source>
</evidence>
<evidence type="ECO:0000256" key="3">
    <source>
        <dbReference type="ARBA" id="ARBA00022837"/>
    </source>
</evidence>
<dbReference type="PROSITE" id="PS50222">
    <property type="entry name" value="EF_HAND_2"/>
    <property type="match status" value="4"/>
</dbReference>
<keyword evidence="3" id="KW-0106">Calcium</keyword>
<feature type="domain" description="EF-hand" evidence="7">
    <location>
        <begin position="212"/>
        <end position="243"/>
    </location>
</feature>
<feature type="compositionally biased region" description="Low complexity" evidence="6">
    <location>
        <begin position="104"/>
        <end position="123"/>
    </location>
</feature>
<dbReference type="AlphaFoldDB" id="A0A8H7S1I4"/>
<dbReference type="Gene3D" id="1.10.238.10">
    <property type="entry name" value="EF-hand"/>
    <property type="match status" value="2"/>
</dbReference>
<keyword evidence="4" id="KW-0514">Muscle protein</keyword>
<dbReference type="SUPFAM" id="SSF47473">
    <property type="entry name" value="EF-hand"/>
    <property type="match status" value="1"/>
</dbReference>
<feature type="domain" description="EF-hand" evidence="7">
    <location>
        <begin position="30"/>
        <end position="65"/>
    </location>
</feature>
<keyword evidence="1" id="KW-0479">Metal-binding</keyword>
<evidence type="ECO:0000313" key="9">
    <source>
        <dbReference type="Proteomes" id="UP000646827"/>
    </source>
</evidence>
<feature type="compositionally biased region" description="Polar residues" evidence="6">
    <location>
        <begin position="124"/>
        <end position="142"/>
    </location>
</feature>
<dbReference type="OrthoDB" id="26525at2759"/>
<dbReference type="InterPro" id="IPR002048">
    <property type="entry name" value="EF_hand_dom"/>
</dbReference>
<feature type="compositionally biased region" description="Low complexity" evidence="6">
    <location>
        <begin position="157"/>
        <end position="168"/>
    </location>
</feature>
<dbReference type="Pfam" id="PF13499">
    <property type="entry name" value="EF-hand_7"/>
    <property type="match status" value="2"/>
</dbReference>
<reference evidence="8 9" key="1">
    <citation type="submission" date="2020-12" db="EMBL/GenBank/DDBJ databases">
        <title>Metabolic potential, ecology and presence of endohyphal bacteria is reflected in genomic diversity of Mucoromycotina.</title>
        <authorList>
            <person name="Muszewska A."/>
            <person name="Okrasinska A."/>
            <person name="Steczkiewicz K."/>
            <person name="Drgas O."/>
            <person name="Orlowska M."/>
            <person name="Perlinska-Lenart U."/>
            <person name="Aleksandrzak-Piekarczyk T."/>
            <person name="Szatraj K."/>
            <person name="Zielenkiewicz U."/>
            <person name="Pilsyk S."/>
            <person name="Malc E."/>
            <person name="Mieczkowski P."/>
            <person name="Kruszewska J.S."/>
            <person name="Biernat P."/>
            <person name="Pawlowska J."/>
        </authorList>
    </citation>
    <scope>NUCLEOTIDE SEQUENCE [LARGE SCALE GENOMIC DNA]</scope>
    <source>
        <strain evidence="8 9">CBS 142.35</strain>
    </source>
</reference>
<dbReference type="FunFam" id="1.10.238.10:FF:000001">
    <property type="entry name" value="Calmodulin 1"/>
    <property type="match status" value="1"/>
</dbReference>
<dbReference type="EMBL" id="JAEPRB010000098">
    <property type="protein sequence ID" value="KAG2221849.1"/>
    <property type="molecule type" value="Genomic_DNA"/>
</dbReference>
<organism evidence="8 9">
    <name type="scientific">Circinella minor</name>
    <dbReference type="NCBI Taxonomy" id="1195481"/>
    <lineage>
        <taxon>Eukaryota</taxon>
        <taxon>Fungi</taxon>
        <taxon>Fungi incertae sedis</taxon>
        <taxon>Mucoromycota</taxon>
        <taxon>Mucoromycotina</taxon>
        <taxon>Mucoromycetes</taxon>
        <taxon>Mucorales</taxon>
        <taxon>Lichtheimiaceae</taxon>
        <taxon>Circinella</taxon>
    </lineage>
</organism>
<proteinExistence type="inferred from homology"/>
<comment type="similarity">
    <text evidence="5">Belongs to the troponin C family.</text>
</comment>
<dbReference type="Proteomes" id="UP000646827">
    <property type="component" value="Unassembled WGS sequence"/>
</dbReference>
<feature type="region of interest" description="Disordered" evidence="6">
    <location>
        <begin position="104"/>
        <end position="142"/>
    </location>
</feature>
<sequence>MLHSNPVPAVPFDKPPKELQPVHGLNVTPEELESLRQAFRIFDIKGVGAITLTEFGKIIENLNIATNQTEIQSIAQAVDLNNDNLIDFEEFATAMIRHLIPFDQQQQQQQRNNNTLQQQQQQQHHSILNNGTKTPFSDEPSSYYATDFKSRNANIPSSTTTTTTKRNNSSKRISFYDDLELVQCFQAFDKNRDGMISRKELEDVMISLGEHMTPQEINEMMSDADTNGDGFIDFEEFKQLLPL</sequence>